<accession>A0A842HAH6</accession>
<dbReference type="PRINTS" id="PR00885">
    <property type="entry name" value="BCTERIALGSPH"/>
</dbReference>
<keyword evidence="5 6" id="KW-0472">Membrane</keyword>
<evidence type="ECO:0000256" key="4">
    <source>
        <dbReference type="ARBA" id="ARBA00022989"/>
    </source>
</evidence>
<proteinExistence type="predicted"/>
<comment type="caution">
    <text evidence="7">The sequence shown here is derived from an EMBL/GenBank/DDBJ whole genome shotgun (WGS) entry which is preliminary data.</text>
</comment>
<dbReference type="PROSITE" id="PS00409">
    <property type="entry name" value="PROKAR_NTER_METHYL"/>
    <property type="match status" value="1"/>
</dbReference>
<dbReference type="EMBL" id="JACHVB010000005">
    <property type="protein sequence ID" value="MBC2592726.1"/>
    <property type="molecule type" value="Genomic_DNA"/>
</dbReference>
<dbReference type="InterPro" id="IPR045584">
    <property type="entry name" value="Pilin-like"/>
</dbReference>
<dbReference type="GO" id="GO:0016020">
    <property type="term" value="C:membrane"/>
    <property type="evidence" value="ECO:0007669"/>
    <property type="project" value="UniProtKB-SubCell"/>
</dbReference>
<name>A0A842HAH6_9BACT</name>
<evidence type="ECO:0000256" key="3">
    <source>
        <dbReference type="ARBA" id="ARBA00022692"/>
    </source>
</evidence>
<evidence type="ECO:0000256" key="6">
    <source>
        <dbReference type="SAM" id="Phobius"/>
    </source>
</evidence>
<evidence type="ECO:0000313" key="8">
    <source>
        <dbReference type="Proteomes" id="UP000546464"/>
    </source>
</evidence>
<dbReference type="Pfam" id="PF07963">
    <property type="entry name" value="N_methyl"/>
    <property type="match status" value="1"/>
</dbReference>
<dbReference type="SUPFAM" id="SSF54523">
    <property type="entry name" value="Pili subunits"/>
    <property type="match status" value="1"/>
</dbReference>
<reference evidence="7 8" key="1">
    <citation type="submission" date="2020-07" db="EMBL/GenBank/DDBJ databases">
        <authorList>
            <person name="Feng X."/>
        </authorList>
    </citation>
    <scope>NUCLEOTIDE SEQUENCE [LARGE SCALE GENOMIC DNA]</scope>
    <source>
        <strain evidence="7 8">JCM31066</strain>
    </source>
</reference>
<dbReference type="InterPro" id="IPR012902">
    <property type="entry name" value="N_methyl_site"/>
</dbReference>
<keyword evidence="8" id="KW-1185">Reference proteome</keyword>
<keyword evidence="2" id="KW-0488">Methylation</keyword>
<dbReference type="GO" id="GO:0015628">
    <property type="term" value="P:protein secretion by the type II secretion system"/>
    <property type="evidence" value="ECO:0007669"/>
    <property type="project" value="InterPro"/>
</dbReference>
<keyword evidence="4 6" id="KW-1133">Transmembrane helix</keyword>
<organism evidence="7 8">
    <name type="scientific">Ruficoccus amylovorans</name>
    <dbReference type="NCBI Taxonomy" id="1804625"/>
    <lineage>
        <taxon>Bacteria</taxon>
        <taxon>Pseudomonadati</taxon>
        <taxon>Verrucomicrobiota</taxon>
        <taxon>Opitutia</taxon>
        <taxon>Puniceicoccales</taxon>
        <taxon>Cerasicoccaceae</taxon>
        <taxon>Ruficoccus</taxon>
    </lineage>
</organism>
<evidence type="ECO:0000313" key="7">
    <source>
        <dbReference type="EMBL" id="MBC2592726.1"/>
    </source>
</evidence>
<sequence length="180" mass="19587">MFQRHVQSPPRPSGFTLVEIVIVIGLMSLVAGLAIANFDTILPAFQSTPPEVKFRRAVREARIAAATTSRPAYLRYDALAEEFRVIEKAAAAQEEPESADTPYFTPELTVEFLPIAAEKEGAIGGFGGLDATEPVPQLVFHPSGASTPARVRFRWRTGEESVLTLDPFSSGPLASKELFK</sequence>
<dbReference type="RefSeq" id="WP_185673762.1">
    <property type="nucleotide sequence ID" value="NZ_JACHVB010000005.1"/>
</dbReference>
<keyword evidence="3 6" id="KW-0812">Transmembrane</keyword>
<dbReference type="NCBIfam" id="TIGR02532">
    <property type="entry name" value="IV_pilin_GFxxxE"/>
    <property type="match status" value="1"/>
</dbReference>
<protein>
    <submittedName>
        <fullName evidence="7">Prepilin-type N-terminal cleavage/methylation domain-containing protein</fullName>
    </submittedName>
</protein>
<evidence type="ECO:0000256" key="5">
    <source>
        <dbReference type="ARBA" id="ARBA00023136"/>
    </source>
</evidence>
<gene>
    <name evidence="7" type="ORF">H5P28_00480</name>
</gene>
<dbReference type="GO" id="GO:0015627">
    <property type="term" value="C:type II protein secretion system complex"/>
    <property type="evidence" value="ECO:0007669"/>
    <property type="project" value="InterPro"/>
</dbReference>
<dbReference type="InterPro" id="IPR002416">
    <property type="entry name" value="T2SS_protein-GspH"/>
</dbReference>
<dbReference type="Gene3D" id="3.55.40.10">
    <property type="entry name" value="minor pseudopilin epsh domain"/>
    <property type="match status" value="1"/>
</dbReference>
<feature type="transmembrane region" description="Helical" evidence="6">
    <location>
        <begin position="20"/>
        <end position="45"/>
    </location>
</feature>
<comment type="subcellular location">
    <subcellularLocation>
        <location evidence="1">Membrane</location>
        <topology evidence="1">Single-pass membrane protein</topology>
    </subcellularLocation>
</comment>
<dbReference type="Proteomes" id="UP000546464">
    <property type="component" value="Unassembled WGS sequence"/>
</dbReference>
<evidence type="ECO:0000256" key="1">
    <source>
        <dbReference type="ARBA" id="ARBA00004167"/>
    </source>
</evidence>
<evidence type="ECO:0000256" key="2">
    <source>
        <dbReference type="ARBA" id="ARBA00022481"/>
    </source>
</evidence>
<dbReference type="AlphaFoldDB" id="A0A842HAH6"/>